<comment type="caution">
    <text evidence="1">The sequence shown here is derived from an EMBL/GenBank/DDBJ whole genome shotgun (WGS) entry which is preliminary data.</text>
</comment>
<dbReference type="Proteomes" id="UP000468531">
    <property type="component" value="Unassembled WGS sequence"/>
</dbReference>
<name>A0A6P1BIX9_9BRAD</name>
<proteinExistence type="predicted"/>
<evidence type="ECO:0000313" key="2">
    <source>
        <dbReference type="Proteomes" id="UP000468531"/>
    </source>
</evidence>
<accession>A0A6P1BIX9</accession>
<organism evidence="1 2">
    <name type="scientific">Bradyrhizobium uaiense</name>
    <dbReference type="NCBI Taxonomy" id="2594946"/>
    <lineage>
        <taxon>Bacteria</taxon>
        <taxon>Pseudomonadati</taxon>
        <taxon>Pseudomonadota</taxon>
        <taxon>Alphaproteobacteria</taxon>
        <taxon>Hyphomicrobiales</taxon>
        <taxon>Nitrobacteraceae</taxon>
        <taxon>Bradyrhizobium</taxon>
    </lineage>
</organism>
<keyword evidence="2" id="KW-1185">Reference proteome</keyword>
<evidence type="ECO:0000313" key="1">
    <source>
        <dbReference type="EMBL" id="NEU98223.1"/>
    </source>
</evidence>
<gene>
    <name evidence="1" type="ORF">FNJ47_20940</name>
</gene>
<reference evidence="1 2" key="1">
    <citation type="journal article" date="2020" name="Arch. Microbiol.">
        <title>Bradyrhizobium uaiense sp. nov., a new highly efficient cowpea symbiont.</title>
        <authorList>
            <person name="Cabral Michel D."/>
            <person name="Azarias Guimaraes A."/>
            <person name="Martins da Costa E."/>
            <person name="Soares de Carvalho T."/>
            <person name="Balsanelli E."/>
            <person name="Willems A."/>
            <person name="Maltempi de Souza E."/>
            <person name="de Souza Moreira F.M."/>
        </authorList>
    </citation>
    <scope>NUCLEOTIDE SEQUENCE [LARGE SCALE GENOMIC DNA]</scope>
    <source>
        <strain evidence="1 2">UFLA 03-164</strain>
    </source>
</reference>
<dbReference type="AlphaFoldDB" id="A0A6P1BIX9"/>
<dbReference type="EMBL" id="VKHP01000084">
    <property type="protein sequence ID" value="NEU98223.1"/>
    <property type="molecule type" value="Genomic_DNA"/>
</dbReference>
<dbReference type="RefSeq" id="WP_163156333.1">
    <property type="nucleotide sequence ID" value="NZ_VKHP01000084.1"/>
</dbReference>
<sequence length="78" mass="9147">MWIASVAYRPSYEISFKASFGDERTLLKIGKESWFRFMDWTWIASMISGVQTRLLIELQIDPTALYASVRQSKPDRRV</sequence>
<protein>
    <submittedName>
        <fullName evidence="1">Uncharacterized protein</fullName>
    </submittedName>
</protein>